<dbReference type="AlphaFoldDB" id="A0AAD3CWG2"/>
<reference evidence="11 12" key="1">
    <citation type="journal article" date="2021" name="Sci. Rep.">
        <title>The genome of the diatom Chaetoceros tenuissimus carries an ancient integrated fragment of an extant virus.</title>
        <authorList>
            <person name="Hongo Y."/>
            <person name="Kimura K."/>
            <person name="Takaki Y."/>
            <person name="Yoshida Y."/>
            <person name="Baba S."/>
            <person name="Kobayashi G."/>
            <person name="Nagasaki K."/>
            <person name="Hano T."/>
            <person name="Tomaru Y."/>
        </authorList>
    </citation>
    <scope>NUCLEOTIDE SEQUENCE [LARGE SCALE GENOMIC DNA]</scope>
    <source>
        <strain evidence="11 12">NIES-3715</strain>
    </source>
</reference>
<dbReference type="GO" id="GO:0005886">
    <property type="term" value="C:plasma membrane"/>
    <property type="evidence" value="ECO:0007669"/>
    <property type="project" value="TreeGrafter"/>
</dbReference>
<dbReference type="EMBL" id="BLLK01000047">
    <property type="protein sequence ID" value="GFH53487.1"/>
    <property type="molecule type" value="Genomic_DNA"/>
</dbReference>
<feature type="region of interest" description="Disordered" evidence="8">
    <location>
        <begin position="1"/>
        <end position="30"/>
    </location>
</feature>
<comment type="cofactor">
    <cofactor evidence="7">
        <name>a divalent metal cation</name>
        <dbReference type="ChEBI" id="CHEBI:60240"/>
    </cofactor>
    <text evidence="7">Binds 2 divalent metal cations per subunit. Site 1 may preferentially bind zinc ions, while site 2 has a preference for magnesium and/or manganese ions.</text>
</comment>
<organism evidence="11 12">
    <name type="scientific">Chaetoceros tenuissimus</name>
    <dbReference type="NCBI Taxonomy" id="426638"/>
    <lineage>
        <taxon>Eukaryota</taxon>
        <taxon>Sar</taxon>
        <taxon>Stramenopiles</taxon>
        <taxon>Ochrophyta</taxon>
        <taxon>Bacillariophyta</taxon>
        <taxon>Coscinodiscophyceae</taxon>
        <taxon>Chaetocerotophycidae</taxon>
        <taxon>Chaetocerotales</taxon>
        <taxon>Chaetocerotaceae</taxon>
        <taxon>Chaetoceros</taxon>
    </lineage>
</organism>
<feature type="compositionally biased region" description="Acidic residues" evidence="8">
    <location>
        <begin position="21"/>
        <end position="30"/>
    </location>
</feature>
<dbReference type="GO" id="GO:0046872">
    <property type="term" value="F:metal ion binding"/>
    <property type="evidence" value="ECO:0007669"/>
    <property type="project" value="UniProtKB-KW"/>
</dbReference>
<dbReference type="EC" id="3.1.4.-" evidence="7"/>
<keyword evidence="6" id="KW-0456">Lyase</keyword>
<dbReference type="GO" id="GO:0001653">
    <property type="term" value="F:peptide receptor activity"/>
    <property type="evidence" value="ECO:0007669"/>
    <property type="project" value="TreeGrafter"/>
</dbReference>
<dbReference type="SMART" id="SM00044">
    <property type="entry name" value="CYCc"/>
    <property type="match status" value="1"/>
</dbReference>
<keyword evidence="3" id="KW-0547">Nucleotide-binding</keyword>
<sequence length="1218" mass="138206">MTKQDRGGFKNYMRNSQLEGSSDDELDDVSVDYSQVFPDFAPSQLARLSVRDMMRESQTTSSSTGETSHDGTTDLTDGKSSSSVSDDSGRNNVWSAMTKRAQTTSETKKESQSDIFSEDYVEQKAASKSIFAGLFSRMYEDFRHYLHTAAKYPYILIYTLVVFTVLLTAALFVLESIYKAELNNLRDTARMEALESGNSIAEILAKALIPLRSLQQAIIHSSYFQHLPHQIKQRPMISGENSKEGVLDYRNVTGLCDDHNLMKEFSEIVQGINKNFGFDEHRIFNYRLAPYGVHCFSEPLVNTHVFNTSDHHTTSHDDHEGDHDDMPEHVHRHLMTGMNDHDEMDMNEDKEQVFDTRGDIGWDPIFSEDPLVLETLADVYREENDLVIMGPEAMHGKEVFVAYLAVNFEGYNYTAFGKPTNAFGFVMHYIDWTQMLYDNNIFKKMSDKRLHFELTQPSHEHMDGTYHDHQVVIATNLDKAELMNHTNMDDHVHEINKALSATVEIATPVGKWTMVVALEKDPRSSIILTRIICVVGCLFFSMLFAVVLVERQLHKLLLYKIMPANIIQKLNKNETVVERYRLVSVFFSDIVGFTSLAGEMSPLQVMRMLNELYSEFDKIVEKHGVYKVETIGDAYMVVGGAPEKIPAPEAAQKVALFALELMEFVKNFRTSNGDRIYIRAGIASGPVVAGVVGKSMPRYCFFGDTVNSASRMESTSQTSRIQCMDLTYRLLQDAPSFLFHLEERVEGGQKGITLKGKGMTHTWWLNGVSGLRVSTECVEKNCEKCGNNHEIVPSATSDAIIQSIALSRQDWKRIGMPDNSLVAATGHNQVMIDRVTAILQHRLSIAMEQRGQDSMTSKQKQQLRLYVSEIAFMYKNVKFHNFEHCLHVTTSMHKVIDTIVGSIESGKVGNGSICQELWQNAFTHFVMVFGCLIHDVEHTGQSNQILAAKRHRVSKRYPGPSAERNSIYISLDLLHNRRFNALRKAIFPSTEDRFKFGKCIFWAVLGTDIASPETARNVISRFDVVHNVRKSIEKKRRLPIDEPYDYDPALCPVGPYVNDFQKYNHITKSDIKSHPTELVIDQQGLEYCVAVEHLMQLCDVSHLMQGWENFLKFNFRLYKELMDCHRNGTLSNPSSNWAIGQIGFFNNYVIPLAKRVEKICGSDVASLQFSTNATANVTRWEREGDLITEIFVAGYESGEAEAIILKRCLENENAEFSA</sequence>
<evidence type="ECO:0000256" key="9">
    <source>
        <dbReference type="SAM" id="Phobius"/>
    </source>
</evidence>
<dbReference type="CDD" id="cd07302">
    <property type="entry name" value="CHD"/>
    <property type="match status" value="1"/>
</dbReference>
<dbReference type="PANTHER" id="PTHR11920:SF335">
    <property type="entry name" value="GUANYLATE CYCLASE"/>
    <property type="match status" value="1"/>
</dbReference>
<evidence type="ECO:0000256" key="4">
    <source>
        <dbReference type="ARBA" id="ARBA00022989"/>
    </source>
</evidence>
<comment type="caution">
    <text evidence="11">The sequence shown here is derived from an EMBL/GenBank/DDBJ whole genome shotgun (WGS) entry which is preliminary data.</text>
</comment>
<dbReference type="Proteomes" id="UP001054902">
    <property type="component" value="Unassembled WGS sequence"/>
</dbReference>
<evidence type="ECO:0000256" key="7">
    <source>
        <dbReference type="RuleBase" id="RU363067"/>
    </source>
</evidence>
<dbReference type="GO" id="GO:0035556">
    <property type="term" value="P:intracellular signal transduction"/>
    <property type="evidence" value="ECO:0007669"/>
    <property type="project" value="InterPro"/>
</dbReference>
<gene>
    <name evidence="11" type="ORF">CTEN210_09963</name>
</gene>
<dbReference type="GO" id="GO:0007168">
    <property type="term" value="P:receptor guanylyl cyclase signaling pathway"/>
    <property type="evidence" value="ECO:0007669"/>
    <property type="project" value="TreeGrafter"/>
</dbReference>
<keyword evidence="2 9" id="KW-0812">Transmembrane</keyword>
<dbReference type="Gene3D" id="1.10.1300.10">
    <property type="entry name" value="3'5'-cyclic nucleotide phosphodiesterase, catalytic domain"/>
    <property type="match status" value="1"/>
</dbReference>
<dbReference type="Pfam" id="PF00233">
    <property type="entry name" value="PDEase_I"/>
    <property type="match status" value="1"/>
</dbReference>
<evidence type="ECO:0000256" key="2">
    <source>
        <dbReference type="ARBA" id="ARBA00022692"/>
    </source>
</evidence>
<evidence type="ECO:0000313" key="12">
    <source>
        <dbReference type="Proteomes" id="UP001054902"/>
    </source>
</evidence>
<dbReference type="Pfam" id="PF00211">
    <property type="entry name" value="Guanylate_cyc"/>
    <property type="match status" value="1"/>
</dbReference>
<dbReference type="InterPro" id="IPR050401">
    <property type="entry name" value="Cyclic_nucleotide_synthase"/>
</dbReference>
<dbReference type="FunFam" id="3.30.70.1230:FF:000059">
    <property type="entry name" value="Guanylate cyclase"/>
    <property type="match status" value="1"/>
</dbReference>
<protein>
    <recommendedName>
        <fullName evidence="7">Phosphodiesterase</fullName>
        <ecNumber evidence="7">3.1.4.-</ecNumber>
    </recommendedName>
</protein>
<dbReference type="InterPro" id="IPR036971">
    <property type="entry name" value="PDEase_catalytic_dom_sf"/>
</dbReference>
<feature type="region of interest" description="Disordered" evidence="8">
    <location>
        <begin position="48"/>
        <end position="93"/>
    </location>
</feature>
<evidence type="ECO:0000256" key="3">
    <source>
        <dbReference type="ARBA" id="ARBA00022741"/>
    </source>
</evidence>
<keyword evidence="7" id="KW-0479">Metal-binding</keyword>
<feature type="compositionally biased region" description="Low complexity" evidence="8">
    <location>
        <begin position="56"/>
        <end position="66"/>
    </location>
</feature>
<feature type="transmembrane region" description="Helical" evidence="9">
    <location>
        <begin position="527"/>
        <end position="549"/>
    </location>
</feature>
<keyword evidence="12" id="KW-1185">Reference proteome</keyword>
<dbReference type="GO" id="GO:0004016">
    <property type="term" value="F:adenylate cyclase activity"/>
    <property type="evidence" value="ECO:0007669"/>
    <property type="project" value="TreeGrafter"/>
</dbReference>
<evidence type="ECO:0000256" key="6">
    <source>
        <dbReference type="ARBA" id="ARBA00023239"/>
    </source>
</evidence>
<dbReference type="SUPFAM" id="SSF55073">
    <property type="entry name" value="Nucleotide cyclase"/>
    <property type="match status" value="1"/>
</dbReference>
<dbReference type="GO" id="GO:0000166">
    <property type="term" value="F:nucleotide binding"/>
    <property type="evidence" value="ECO:0007669"/>
    <property type="project" value="UniProtKB-KW"/>
</dbReference>
<dbReference type="InterPro" id="IPR001054">
    <property type="entry name" value="A/G_cyclase"/>
</dbReference>
<dbReference type="InterPro" id="IPR002073">
    <property type="entry name" value="PDEase_catalytic_dom"/>
</dbReference>
<dbReference type="GO" id="GO:0004383">
    <property type="term" value="F:guanylate cyclase activity"/>
    <property type="evidence" value="ECO:0007669"/>
    <property type="project" value="TreeGrafter"/>
</dbReference>
<accession>A0AAD3CWG2</accession>
<dbReference type="SUPFAM" id="SSF109604">
    <property type="entry name" value="HD-domain/PDEase-like"/>
    <property type="match status" value="1"/>
</dbReference>
<dbReference type="InterPro" id="IPR029787">
    <property type="entry name" value="Nucleotide_cyclase"/>
</dbReference>
<feature type="transmembrane region" description="Helical" evidence="9">
    <location>
        <begin position="152"/>
        <end position="174"/>
    </location>
</feature>
<keyword evidence="5 9" id="KW-0472">Membrane</keyword>
<dbReference type="PROSITE" id="PS50125">
    <property type="entry name" value="GUANYLATE_CYCLASE_2"/>
    <property type="match status" value="1"/>
</dbReference>
<keyword evidence="7" id="KW-0378">Hydrolase</keyword>
<dbReference type="PANTHER" id="PTHR11920">
    <property type="entry name" value="GUANYLYL CYCLASE"/>
    <property type="match status" value="1"/>
</dbReference>
<comment type="subcellular location">
    <subcellularLocation>
        <location evidence="1">Membrane</location>
    </subcellularLocation>
</comment>
<dbReference type="InterPro" id="IPR023174">
    <property type="entry name" value="PDEase_CS"/>
</dbReference>
<feature type="domain" description="Guanylate cyclase" evidence="10">
    <location>
        <begin position="584"/>
        <end position="713"/>
    </location>
</feature>
<dbReference type="GO" id="GO:0004114">
    <property type="term" value="F:3',5'-cyclic-nucleotide phosphodiesterase activity"/>
    <property type="evidence" value="ECO:0007669"/>
    <property type="project" value="InterPro"/>
</dbReference>
<dbReference type="Gene3D" id="3.30.70.1230">
    <property type="entry name" value="Nucleotide cyclase"/>
    <property type="match status" value="1"/>
</dbReference>
<evidence type="ECO:0000256" key="1">
    <source>
        <dbReference type="ARBA" id="ARBA00004370"/>
    </source>
</evidence>
<keyword evidence="4 9" id="KW-1133">Transmembrane helix</keyword>
<evidence type="ECO:0000256" key="8">
    <source>
        <dbReference type="SAM" id="MobiDB-lite"/>
    </source>
</evidence>
<dbReference type="PROSITE" id="PS00126">
    <property type="entry name" value="PDEASE_I_1"/>
    <property type="match status" value="1"/>
</dbReference>
<evidence type="ECO:0000313" key="11">
    <source>
        <dbReference type="EMBL" id="GFH53487.1"/>
    </source>
</evidence>
<evidence type="ECO:0000259" key="10">
    <source>
        <dbReference type="PROSITE" id="PS50125"/>
    </source>
</evidence>
<evidence type="ECO:0000256" key="5">
    <source>
        <dbReference type="ARBA" id="ARBA00023136"/>
    </source>
</evidence>
<proteinExistence type="inferred from homology"/>
<comment type="similarity">
    <text evidence="7">Belongs to the cyclic nucleotide phosphodiesterase family.</text>
</comment>
<name>A0AAD3CWG2_9STRA</name>